<dbReference type="Proteomes" id="UP001353858">
    <property type="component" value="Unassembled WGS sequence"/>
</dbReference>
<comment type="caution">
    <text evidence="1">The sequence shown here is derived from an EMBL/GenBank/DDBJ whole genome shotgun (WGS) entry which is preliminary data.</text>
</comment>
<evidence type="ECO:0000313" key="1">
    <source>
        <dbReference type="EMBL" id="KAK4878545.1"/>
    </source>
</evidence>
<evidence type="ECO:0000313" key="2">
    <source>
        <dbReference type="Proteomes" id="UP001353858"/>
    </source>
</evidence>
<organism evidence="1 2">
    <name type="scientific">Aquatica leii</name>
    <dbReference type="NCBI Taxonomy" id="1421715"/>
    <lineage>
        <taxon>Eukaryota</taxon>
        <taxon>Metazoa</taxon>
        <taxon>Ecdysozoa</taxon>
        <taxon>Arthropoda</taxon>
        <taxon>Hexapoda</taxon>
        <taxon>Insecta</taxon>
        <taxon>Pterygota</taxon>
        <taxon>Neoptera</taxon>
        <taxon>Endopterygota</taxon>
        <taxon>Coleoptera</taxon>
        <taxon>Polyphaga</taxon>
        <taxon>Elateriformia</taxon>
        <taxon>Elateroidea</taxon>
        <taxon>Lampyridae</taxon>
        <taxon>Luciolinae</taxon>
        <taxon>Aquatica</taxon>
    </lineage>
</organism>
<dbReference type="EMBL" id="JARPUR010000004">
    <property type="protein sequence ID" value="KAK4878545.1"/>
    <property type="molecule type" value="Genomic_DNA"/>
</dbReference>
<dbReference type="AlphaFoldDB" id="A0AAN7P1U4"/>
<name>A0AAN7P1U4_9COLE</name>
<gene>
    <name evidence="1" type="ORF">RN001_011051</name>
</gene>
<sequence length="94" mass="10369">MLQFKLLNFLPKIDLSITLNPIACNRIPTVLTTCATTVSTCSGPSTSDIVSSPGCLVYGPDKELLSYLEREDMTIKPPNKKKNFDIYKWTGSIA</sequence>
<protein>
    <submittedName>
        <fullName evidence="1">Uncharacterized protein</fullName>
    </submittedName>
</protein>
<reference evidence="2" key="1">
    <citation type="submission" date="2023-01" db="EMBL/GenBank/DDBJ databases">
        <title>Key to firefly adult light organ development and bioluminescence: homeobox transcription factors regulate luciferase expression and transportation to peroxisome.</title>
        <authorList>
            <person name="Fu X."/>
        </authorList>
    </citation>
    <scope>NUCLEOTIDE SEQUENCE [LARGE SCALE GENOMIC DNA]</scope>
</reference>
<accession>A0AAN7P1U4</accession>
<proteinExistence type="predicted"/>
<keyword evidence="2" id="KW-1185">Reference proteome</keyword>